<reference evidence="13 14" key="1">
    <citation type="submission" date="2019-02" db="EMBL/GenBank/DDBJ databases">
        <title>Deep-cultivation of Planctomycetes and their phenomic and genomic characterization uncovers novel biology.</title>
        <authorList>
            <person name="Wiegand S."/>
            <person name="Jogler M."/>
            <person name="Boedeker C."/>
            <person name="Pinto D."/>
            <person name="Vollmers J."/>
            <person name="Rivas-Marin E."/>
            <person name="Kohn T."/>
            <person name="Peeters S.H."/>
            <person name="Heuer A."/>
            <person name="Rast P."/>
            <person name="Oberbeckmann S."/>
            <person name="Bunk B."/>
            <person name="Jeske O."/>
            <person name="Meyerdierks A."/>
            <person name="Storesund J.E."/>
            <person name="Kallscheuer N."/>
            <person name="Luecker S."/>
            <person name="Lage O.M."/>
            <person name="Pohl T."/>
            <person name="Merkel B.J."/>
            <person name="Hornburger P."/>
            <person name="Mueller R.-W."/>
            <person name="Bruemmer F."/>
            <person name="Labrenz M."/>
            <person name="Spormann A.M."/>
            <person name="Op den Camp H."/>
            <person name="Overmann J."/>
            <person name="Amann R."/>
            <person name="Jetten M.S.M."/>
            <person name="Mascher T."/>
            <person name="Medema M.H."/>
            <person name="Devos D.P."/>
            <person name="Kaster A.-K."/>
            <person name="Ovreas L."/>
            <person name="Rohde M."/>
            <person name="Galperin M.Y."/>
            <person name="Jogler C."/>
        </authorList>
    </citation>
    <scope>NUCLEOTIDE SEQUENCE [LARGE SCALE GENOMIC DNA]</scope>
    <source>
        <strain evidence="13 14">Pan241w</strain>
    </source>
</reference>
<dbReference type="EMBL" id="CP036269">
    <property type="protein sequence ID" value="QDT44875.1"/>
    <property type="molecule type" value="Genomic_DNA"/>
</dbReference>
<keyword evidence="7" id="KW-0831">Ubiquinone biosynthesis</keyword>
<keyword evidence="4" id="KW-1003">Cell membrane</keyword>
<dbReference type="NCBIfam" id="TIGR01475">
    <property type="entry name" value="ubiA_other"/>
    <property type="match status" value="1"/>
</dbReference>
<evidence type="ECO:0000256" key="10">
    <source>
        <dbReference type="ARBA" id="ARBA00023136"/>
    </source>
</evidence>
<accession>A0A517RLY7</accession>
<keyword evidence="10 12" id="KW-0472">Membrane</keyword>
<feature type="transmembrane region" description="Helical" evidence="12">
    <location>
        <begin position="44"/>
        <end position="63"/>
    </location>
</feature>
<evidence type="ECO:0000313" key="14">
    <source>
        <dbReference type="Proteomes" id="UP000317171"/>
    </source>
</evidence>
<evidence type="ECO:0000256" key="3">
    <source>
        <dbReference type="ARBA" id="ARBA00005985"/>
    </source>
</evidence>
<dbReference type="RefSeq" id="WP_145220666.1">
    <property type="nucleotide sequence ID" value="NZ_CP036269.1"/>
</dbReference>
<feature type="transmembrane region" description="Helical" evidence="12">
    <location>
        <begin position="84"/>
        <end position="106"/>
    </location>
</feature>
<dbReference type="InterPro" id="IPR044878">
    <property type="entry name" value="UbiA_sf"/>
</dbReference>
<dbReference type="GO" id="GO:0005886">
    <property type="term" value="C:plasma membrane"/>
    <property type="evidence" value="ECO:0007669"/>
    <property type="project" value="TreeGrafter"/>
</dbReference>
<keyword evidence="5" id="KW-0997">Cell inner membrane</keyword>
<dbReference type="FunFam" id="1.20.120.1780:FF:000001">
    <property type="entry name" value="4-hydroxybenzoate octaprenyltransferase"/>
    <property type="match status" value="1"/>
</dbReference>
<comment type="subcellular location">
    <subcellularLocation>
        <location evidence="2">Membrane</location>
        <topology evidence="2">Multi-pass membrane protein</topology>
    </subcellularLocation>
</comment>
<dbReference type="EC" id="2.5.1.39" evidence="11"/>
<evidence type="ECO:0000256" key="1">
    <source>
        <dbReference type="ARBA" id="ARBA00001946"/>
    </source>
</evidence>
<dbReference type="Proteomes" id="UP000317171">
    <property type="component" value="Chromosome"/>
</dbReference>
<dbReference type="AlphaFoldDB" id="A0A517RLY7"/>
<evidence type="ECO:0000256" key="9">
    <source>
        <dbReference type="ARBA" id="ARBA00022989"/>
    </source>
</evidence>
<dbReference type="Gene3D" id="1.20.120.1780">
    <property type="entry name" value="UbiA prenyltransferase"/>
    <property type="match status" value="1"/>
</dbReference>
<evidence type="ECO:0000256" key="5">
    <source>
        <dbReference type="ARBA" id="ARBA00022519"/>
    </source>
</evidence>
<dbReference type="InterPro" id="IPR006371">
    <property type="entry name" value="Polyprenyltransferase_UbiA-li"/>
</dbReference>
<evidence type="ECO:0000256" key="8">
    <source>
        <dbReference type="ARBA" id="ARBA00022692"/>
    </source>
</evidence>
<organism evidence="13 14">
    <name type="scientific">Gimesia alba</name>
    <dbReference type="NCBI Taxonomy" id="2527973"/>
    <lineage>
        <taxon>Bacteria</taxon>
        <taxon>Pseudomonadati</taxon>
        <taxon>Planctomycetota</taxon>
        <taxon>Planctomycetia</taxon>
        <taxon>Planctomycetales</taxon>
        <taxon>Planctomycetaceae</taxon>
        <taxon>Gimesia</taxon>
    </lineage>
</organism>
<dbReference type="OrthoDB" id="9782418at2"/>
<dbReference type="Pfam" id="PF01040">
    <property type="entry name" value="UbiA"/>
    <property type="match status" value="1"/>
</dbReference>
<dbReference type="FunFam" id="1.10.357.140:FF:000008">
    <property type="entry name" value="4-hydroxybenzoate octaprenyltransferase"/>
    <property type="match status" value="1"/>
</dbReference>
<evidence type="ECO:0000256" key="2">
    <source>
        <dbReference type="ARBA" id="ARBA00004141"/>
    </source>
</evidence>
<feature type="transmembrane region" description="Helical" evidence="12">
    <location>
        <begin position="263"/>
        <end position="286"/>
    </location>
</feature>
<dbReference type="GO" id="GO:0008412">
    <property type="term" value="F:4-hydroxybenzoate polyprenyltransferase activity"/>
    <property type="evidence" value="ECO:0007669"/>
    <property type="project" value="UniProtKB-EC"/>
</dbReference>
<evidence type="ECO:0000256" key="11">
    <source>
        <dbReference type="ARBA" id="ARBA00034524"/>
    </source>
</evidence>
<gene>
    <name evidence="13" type="ORF">Pan241w_49910</name>
</gene>
<keyword evidence="14" id="KW-1185">Reference proteome</keyword>
<feature type="transmembrane region" description="Helical" evidence="12">
    <location>
        <begin position="233"/>
        <end position="251"/>
    </location>
</feature>
<dbReference type="GO" id="GO:0006744">
    <property type="term" value="P:ubiquinone biosynthetic process"/>
    <property type="evidence" value="ECO:0007669"/>
    <property type="project" value="UniProtKB-KW"/>
</dbReference>
<evidence type="ECO:0000256" key="7">
    <source>
        <dbReference type="ARBA" id="ARBA00022688"/>
    </source>
</evidence>
<evidence type="ECO:0000313" key="13">
    <source>
        <dbReference type="EMBL" id="QDT44875.1"/>
    </source>
</evidence>
<comment type="cofactor">
    <cofactor evidence="1">
        <name>Mg(2+)</name>
        <dbReference type="ChEBI" id="CHEBI:18420"/>
    </cofactor>
</comment>
<protein>
    <recommendedName>
        <fullName evidence="11">4-hydroxybenzoate polyprenyltransferase</fullName>
        <ecNumber evidence="11">2.5.1.39</ecNumber>
    </recommendedName>
</protein>
<keyword evidence="9 12" id="KW-1133">Transmembrane helix</keyword>
<dbReference type="KEGG" id="gaz:Pan241w_49910"/>
<comment type="similarity">
    <text evidence="3">Belongs to the UbiA prenyltransferase family.</text>
</comment>
<feature type="transmembrane region" description="Helical" evidence="12">
    <location>
        <begin position="137"/>
        <end position="156"/>
    </location>
</feature>
<keyword evidence="8 12" id="KW-0812">Transmembrane</keyword>
<dbReference type="Gene3D" id="1.10.357.140">
    <property type="entry name" value="UbiA prenyltransferase"/>
    <property type="match status" value="1"/>
</dbReference>
<feature type="transmembrane region" description="Helical" evidence="12">
    <location>
        <begin position="162"/>
        <end position="184"/>
    </location>
</feature>
<evidence type="ECO:0000256" key="6">
    <source>
        <dbReference type="ARBA" id="ARBA00022679"/>
    </source>
</evidence>
<feature type="transmembrane region" description="Helical" evidence="12">
    <location>
        <begin position="112"/>
        <end position="130"/>
    </location>
</feature>
<proteinExistence type="inferred from homology"/>
<dbReference type="InterPro" id="IPR039653">
    <property type="entry name" value="Prenyltransferase"/>
</dbReference>
<name>A0A517RLY7_9PLAN</name>
<sequence>MLARLRLLLELIRFSHTIFALPFALLSAVLAWRGQTVRWQELVGILLCMLFARSAAMAFNRLVDRDIDAQNPRTQGRHIPAGLISVRTVFFFTLLTSLAFIASTLLFLPNRWPLYLSVPVLLFLLGYSYAKRFTIWCHYWLSAALMLSPLAAWIAIRGSLSLEPVLLGLVVFFWVGGFDIIYACQDVHFDQETRLSSIPSRWGIRKALRFAMLSHALTIVCLFSLWYVAALGIPFLIAVLAVAGLLIYEHLLVNPDDLGRVNLAFFHVNAVISIGLFFVGLIDVWLA</sequence>
<dbReference type="PANTHER" id="PTHR11048:SF28">
    <property type="entry name" value="4-HYDROXYBENZOATE POLYPRENYLTRANSFERASE, MITOCHONDRIAL"/>
    <property type="match status" value="1"/>
</dbReference>
<evidence type="ECO:0000256" key="12">
    <source>
        <dbReference type="SAM" id="Phobius"/>
    </source>
</evidence>
<keyword evidence="6 13" id="KW-0808">Transferase</keyword>
<dbReference type="CDD" id="cd13959">
    <property type="entry name" value="PT_UbiA_COQ2"/>
    <property type="match status" value="1"/>
</dbReference>
<evidence type="ECO:0000256" key="4">
    <source>
        <dbReference type="ARBA" id="ARBA00022475"/>
    </source>
</evidence>
<dbReference type="InterPro" id="IPR000537">
    <property type="entry name" value="UbiA_prenyltransferase"/>
</dbReference>
<feature type="transmembrane region" description="Helical" evidence="12">
    <location>
        <begin position="12"/>
        <end position="32"/>
    </location>
</feature>
<dbReference type="PANTHER" id="PTHR11048">
    <property type="entry name" value="PRENYLTRANSFERASES"/>
    <property type="match status" value="1"/>
</dbReference>